<dbReference type="AlphaFoldDB" id="A0A380MBF0"/>
<dbReference type="CDD" id="cd07771">
    <property type="entry name" value="ASKHA_NBD_FGGY_RhaB-like"/>
    <property type="match status" value="1"/>
</dbReference>
<organism evidence="8 9">
    <name type="scientific">Trueperella pyogenes</name>
    <dbReference type="NCBI Taxonomy" id="1661"/>
    <lineage>
        <taxon>Bacteria</taxon>
        <taxon>Bacillati</taxon>
        <taxon>Actinomycetota</taxon>
        <taxon>Actinomycetes</taxon>
        <taxon>Actinomycetales</taxon>
        <taxon>Actinomycetaceae</taxon>
        <taxon>Trueperella</taxon>
    </lineage>
</organism>
<dbReference type="GO" id="GO:0008993">
    <property type="term" value="F:rhamnulokinase activity"/>
    <property type="evidence" value="ECO:0007669"/>
    <property type="project" value="InterPro"/>
</dbReference>
<dbReference type="SUPFAM" id="SSF53067">
    <property type="entry name" value="Actin-like ATPase domain"/>
    <property type="match status" value="2"/>
</dbReference>
<evidence type="ECO:0000313" key="8">
    <source>
        <dbReference type="EMBL" id="AZR06255.1"/>
    </source>
</evidence>
<dbReference type="Proteomes" id="UP000275951">
    <property type="component" value="Chromosome"/>
</dbReference>
<evidence type="ECO:0000256" key="4">
    <source>
        <dbReference type="ARBA" id="ARBA00022741"/>
    </source>
</evidence>
<dbReference type="Pfam" id="PF02782">
    <property type="entry name" value="FGGY_C"/>
    <property type="match status" value="1"/>
</dbReference>
<sequence>MTTVSVVAVDMGSSNVRAVLGMWDGERLERREILRVSHRAIPKSPLAWDVALLRKAAVSALDIATDILGKAPDGVAIDGWGVDCVFVDDDNSPLTPARCYRDAAGARGRARLEALYSEVQLYRETGVLPQDINTCYQIAGEDVPRGTLMFLADHVARSLVSDSVAPWASAGVASTSSLVKADGTWHTDLAKVIGLKANQLPELMPELSVVGYRGTTAVMRAGSHDTACAVHSLCYPQAQFISCGSWAIAGALTPRAVVTDAAWQAGVTNEAATNGKNRAQINLTGLWVGQECRRAWKERGYNPTYAELDALVGKVPVPEALIDINAPELTTPGAMPEKVALLARRVGVIVDKPEEIMRLLTESLAHAQAKAIRTLRNVTGTQARVYMVGGGTRDRLLVERTAHLLGEPVCVADPEASALGNIVAQLQTLGVEPAHIATWMKTSSVLHEIHQ</sequence>
<keyword evidence="7" id="KW-0684">Rhamnose metabolism</keyword>
<dbReference type="InterPro" id="IPR050406">
    <property type="entry name" value="FGGY_Carb_Kinase"/>
</dbReference>
<dbReference type="GO" id="GO:0005524">
    <property type="term" value="F:ATP binding"/>
    <property type="evidence" value="ECO:0007669"/>
    <property type="project" value="UniProtKB-KW"/>
</dbReference>
<keyword evidence="4" id="KW-0547">Nucleotide-binding</keyword>
<dbReference type="InterPro" id="IPR018485">
    <property type="entry name" value="FGGY_C"/>
</dbReference>
<evidence type="ECO:0000313" key="9">
    <source>
        <dbReference type="Proteomes" id="UP000275951"/>
    </source>
</evidence>
<comment type="similarity">
    <text evidence="1">Belongs to the FGGY kinase family.</text>
</comment>
<dbReference type="GO" id="GO:0019301">
    <property type="term" value="P:rhamnose catabolic process"/>
    <property type="evidence" value="ECO:0007669"/>
    <property type="project" value="InterPro"/>
</dbReference>
<dbReference type="RefSeq" id="WP_108726850.1">
    <property type="nucleotide sequence ID" value="NZ_CP029001.1"/>
</dbReference>
<accession>A0A380MBF0</accession>
<dbReference type="Gene3D" id="3.30.420.40">
    <property type="match status" value="2"/>
</dbReference>
<dbReference type="PANTHER" id="PTHR43095">
    <property type="entry name" value="SUGAR KINASE"/>
    <property type="match status" value="1"/>
</dbReference>
<dbReference type="Pfam" id="PF00370">
    <property type="entry name" value="FGGY_N"/>
    <property type="match status" value="1"/>
</dbReference>
<dbReference type="InterPro" id="IPR018484">
    <property type="entry name" value="FGGY_N"/>
</dbReference>
<dbReference type="GO" id="GO:0042732">
    <property type="term" value="P:D-xylose metabolic process"/>
    <property type="evidence" value="ECO:0007669"/>
    <property type="project" value="UniProtKB-KW"/>
</dbReference>
<evidence type="ECO:0000256" key="6">
    <source>
        <dbReference type="ARBA" id="ARBA00022840"/>
    </source>
</evidence>
<dbReference type="InterPro" id="IPR043129">
    <property type="entry name" value="ATPase_NBD"/>
</dbReference>
<evidence type="ECO:0000256" key="2">
    <source>
        <dbReference type="ARBA" id="ARBA00022629"/>
    </source>
</evidence>
<keyword evidence="3" id="KW-0808">Transferase</keyword>
<evidence type="ECO:0000256" key="5">
    <source>
        <dbReference type="ARBA" id="ARBA00022777"/>
    </source>
</evidence>
<keyword evidence="2" id="KW-0859">Xylose metabolism</keyword>
<evidence type="ECO:0000256" key="7">
    <source>
        <dbReference type="ARBA" id="ARBA00023308"/>
    </source>
</evidence>
<dbReference type="PANTHER" id="PTHR43095:SF5">
    <property type="entry name" value="XYLULOSE KINASE"/>
    <property type="match status" value="1"/>
</dbReference>
<keyword evidence="5" id="KW-0418">Kinase</keyword>
<keyword evidence="6" id="KW-0067">ATP-binding</keyword>
<proteinExistence type="inferred from homology"/>
<gene>
    <name evidence="8" type="ORF">EBQ10_02405</name>
</gene>
<evidence type="ECO:0000256" key="1">
    <source>
        <dbReference type="ARBA" id="ARBA00009156"/>
    </source>
</evidence>
<evidence type="ECO:0000256" key="3">
    <source>
        <dbReference type="ARBA" id="ARBA00022679"/>
    </source>
</evidence>
<protein>
    <submittedName>
        <fullName evidence="8">Uncharacterized protein</fullName>
    </submittedName>
</protein>
<keyword evidence="2" id="KW-0119">Carbohydrate metabolism</keyword>
<dbReference type="InterPro" id="IPR013449">
    <property type="entry name" value="Rhamnulokinase"/>
</dbReference>
<reference evidence="8 9" key="1">
    <citation type="submission" date="2018-11" db="EMBL/GenBank/DDBJ databases">
        <title>Multidrug-resistant genes are associated with an 42-kb island TGI1 carrying a complex class 1 integron in a Trueperella pyogenes.</title>
        <authorList>
            <person name="Dong W."/>
        </authorList>
    </citation>
    <scope>NUCLEOTIDE SEQUENCE [LARGE SCALE GENOMIC DNA]</scope>
    <source>
        <strain evidence="8 9">TP4</strain>
    </source>
</reference>
<dbReference type="EMBL" id="CP033905">
    <property type="protein sequence ID" value="AZR06255.1"/>
    <property type="molecule type" value="Genomic_DNA"/>
</dbReference>
<name>A0A380MBF0_9ACTO</name>